<dbReference type="AlphaFoldDB" id="A0A2P8H897"/>
<dbReference type="InterPro" id="IPR000415">
    <property type="entry name" value="Nitroreductase-like"/>
</dbReference>
<dbReference type="EMBL" id="PYAV01000015">
    <property type="protein sequence ID" value="PSL42442.1"/>
    <property type="molecule type" value="Genomic_DNA"/>
</dbReference>
<keyword evidence="2" id="KW-0560">Oxidoreductase</keyword>
<organism evidence="4 5">
    <name type="scientific">Salsuginibacillus halophilus</name>
    <dbReference type="NCBI Taxonomy" id="517424"/>
    <lineage>
        <taxon>Bacteria</taxon>
        <taxon>Bacillati</taxon>
        <taxon>Bacillota</taxon>
        <taxon>Bacilli</taxon>
        <taxon>Bacillales</taxon>
        <taxon>Bacillaceae</taxon>
        <taxon>Salsuginibacillus</taxon>
    </lineage>
</organism>
<comment type="caution">
    <text evidence="4">The sequence shown here is derived from an EMBL/GenBank/DDBJ whole genome shotgun (WGS) entry which is preliminary data.</text>
</comment>
<evidence type="ECO:0000256" key="2">
    <source>
        <dbReference type="ARBA" id="ARBA00023002"/>
    </source>
</evidence>
<dbReference type="PANTHER" id="PTHR43673:SF3">
    <property type="entry name" value="NAD(P)H NITROREDUCTASE YODC-RELATED"/>
    <property type="match status" value="1"/>
</dbReference>
<evidence type="ECO:0000256" key="1">
    <source>
        <dbReference type="ARBA" id="ARBA00007118"/>
    </source>
</evidence>
<dbReference type="RefSeq" id="WP_106589725.1">
    <property type="nucleotide sequence ID" value="NZ_PYAV01000015.1"/>
</dbReference>
<dbReference type="SUPFAM" id="SSF55469">
    <property type="entry name" value="FMN-dependent nitroreductase-like"/>
    <property type="match status" value="1"/>
</dbReference>
<dbReference type="GO" id="GO:0016491">
    <property type="term" value="F:oxidoreductase activity"/>
    <property type="evidence" value="ECO:0007669"/>
    <property type="project" value="UniProtKB-KW"/>
</dbReference>
<evidence type="ECO:0000313" key="4">
    <source>
        <dbReference type="EMBL" id="PSL42442.1"/>
    </source>
</evidence>
<dbReference type="PANTHER" id="PTHR43673">
    <property type="entry name" value="NAD(P)H NITROREDUCTASE YDGI-RELATED"/>
    <property type="match status" value="1"/>
</dbReference>
<dbReference type="InterPro" id="IPR029479">
    <property type="entry name" value="Nitroreductase"/>
</dbReference>
<dbReference type="CDD" id="cd02137">
    <property type="entry name" value="MhqN-like"/>
    <property type="match status" value="1"/>
</dbReference>
<dbReference type="Proteomes" id="UP000242310">
    <property type="component" value="Unassembled WGS sequence"/>
</dbReference>
<dbReference type="Pfam" id="PF00881">
    <property type="entry name" value="Nitroreductase"/>
    <property type="match status" value="1"/>
</dbReference>
<name>A0A2P8H897_9BACI</name>
<reference evidence="4 5" key="1">
    <citation type="submission" date="2018-03" db="EMBL/GenBank/DDBJ databases">
        <title>Genomic Encyclopedia of Type Strains, Phase III (KMG-III): the genomes of soil and plant-associated and newly described type strains.</title>
        <authorList>
            <person name="Whitman W."/>
        </authorList>
    </citation>
    <scope>NUCLEOTIDE SEQUENCE [LARGE SCALE GENOMIC DNA]</scope>
    <source>
        <strain evidence="4 5">CGMCC 1.07653</strain>
    </source>
</reference>
<evidence type="ECO:0000259" key="3">
    <source>
        <dbReference type="Pfam" id="PF00881"/>
    </source>
</evidence>
<gene>
    <name evidence="4" type="ORF">B0H94_11546</name>
</gene>
<protein>
    <submittedName>
        <fullName evidence="4">Nitroreductase</fullName>
    </submittedName>
</protein>
<dbReference type="Gene3D" id="3.40.109.10">
    <property type="entry name" value="NADH Oxidase"/>
    <property type="match status" value="1"/>
</dbReference>
<comment type="similarity">
    <text evidence="1">Belongs to the nitroreductase family.</text>
</comment>
<evidence type="ECO:0000313" key="5">
    <source>
        <dbReference type="Proteomes" id="UP000242310"/>
    </source>
</evidence>
<proteinExistence type="inferred from homology"/>
<keyword evidence="5" id="KW-1185">Reference proteome</keyword>
<accession>A0A2P8H897</accession>
<sequence>MSGIDIMKERRSIRKFDPDHTMPEEDLQEIIEAAIEAPSSWNLQHWKFLAIQSDEKKQEVLPIAYNQKQVADGDVTIAVLGDREANHNAEAVFQAAVDAGDMTEEIRDKVVASIHGAYDNEGFGHNEALINASLASMQLMLAAKEKGYDSVPMGGFDGAKLREACNIPERYEPVMLIAIGKATGDARQSFRFSWEDAVIRDSF</sequence>
<feature type="domain" description="Nitroreductase" evidence="3">
    <location>
        <begin position="8"/>
        <end position="181"/>
    </location>
</feature>
<dbReference type="OrthoDB" id="9782629at2"/>